<name>A0ABP8ESV4_9MICO</name>
<feature type="binding site" evidence="10">
    <location>
        <begin position="42"/>
        <end position="49"/>
    </location>
    <ligand>
        <name>ATP</name>
        <dbReference type="ChEBI" id="CHEBI:30616"/>
    </ligand>
</feature>
<dbReference type="PANTHER" id="PTHR10344:SF4">
    <property type="entry name" value="UMP-CMP KINASE 2, MITOCHONDRIAL"/>
    <property type="match status" value="1"/>
</dbReference>
<keyword evidence="5 10" id="KW-0545">Nucleotide biosynthesis</keyword>
<evidence type="ECO:0000256" key="3">
    <source>
        <dbReference type="ARBA" id="ARBA00017144"/>
    </source>
</evidence>
<feature type="region of interest" description="Disordered" evidence="11">
    <location>
        <begin position="1"/>
        <end position="21"/>
    </location>
</feature>
<comment type="caution">
    <text evidence="13">The sequence shown here is derived from an EMBL/GenBank/DDBJ whole genome shotgun (WGS) entry which is preliminary data.</text>
</comment>
<comment type="function">
    <text evidence="10">Phosphorylation of dTMP to form dTDP in both de novo and salvage pathways of dTTP synthesis.</text>
</comment>
<dbReference type="Pfam" id="PF02223">
    <property type="entry name" value="Thymidylate_kin"/>
    <property type="match status" value="1"/>
</dbReference>
<dbReference type="EC" id="2.7.4.9" evidence="2 10"/>
<evidence type="ECO:0000256" key="10">
    <source>
        <dbReference type="HAMAP-Rule" id="MF_00165"/>
    </source>
</evidence>
<keyword evidence="14" id="KW-1185">Reference proteome</keyword>
<gene>
    <name evidence="10" type="primary">tmk</name>
    <name evidence="13" type="ORF">GCM10022262_14310</name>
</gene>
<sequence>MGTTAERAGVRGYPGPVSPEVPNAVPPAADLAHRGCFVSFEGGDGAGKTTQRDLLGGWLGGLGHEVVLTREPGGTALGQVLRDAVLHGEDLDPRTEALLYATDRAHHVHRLVRPALARGAVVVTDRYLDSSVAYQGAARELGDDEIRALSLWATEGLLPDLTVLLDLDPSAAARRRTGAPDRLERESLEFHTRVREHFLALARAEPGRFLVLDAAAPPEEIHAAVRARLAPLLPAPAAATSPQGSR</sequence>
<dbReference type="InterPro" id="IPR018094">
    <property type="entry name" value="Thymidylate_kinase"/>
</dbReference>
<comment type="similarity">
    <text evidence="1 10">Belongs to the thymidylate kinase family.</text>
</comment>
<accession>A0ABP8ESV4</accession>
<evidence type="ECO:0000256" key="5">
    <source>
        <dbReference type="ARBA" id="ARBA00022727"/>
    </source>
</evidence>
<keyword evidence="4 10" id="KW-0808">Transferase</keyword>
<evidence type="ECO:0000259" key="12">
    <source>
        <dbReference type="Pfam" id="PF02223"/>
    </source>
</evidence>
<evidence type="ECO:0000256" key="2">
    <source>
        <dbReference type="ARBA" id="ARBA00012980"/>
    </source>
</evidence>
<dbReference type="Gene3D" id="3.40.50.300">
    <property type="entry name" value="P-loop containing nucleotide triphosphate hydrolases"/>
    <property type="match status" value="1"/>
</dbReference>
<dbReference type="HAMAP" id="MF_00165">
    <property type="entry name" value="Thymidylate_kinase"/>
    <property type="match status" value="1"/>
</dbReference>
<dbReference type="PROSITE" id="PS01331">
    <property type="entry name" value="THYMIDYLATE_KINASE"/>
    <property type="match status" value="1"/>
</dbReference>
<evidence type="ECO:0000256" key="7">
    <source>
        <dbReference type="ARBA" id="ARBA00022777"/>
    </source>
</evidence>
<evidence type="ECO:0000256" key="1">
    <source>
        <dbReference type="ARBA" id="ARBA00009776"/>
    </source>
</evidence>
<proteinExistence type="inferred from homology"/>
<dbReference type="Proteomes" id="UP001499841">
    <property type="component" value="Unassembled WGS sequence"/>
</dbReference>
<organism evidence="13 14">
    <name type="scientific">Georgenia daeguensis</name>
    <dbReference type="NCBI Taxonomy" id="908355"/>
    <lineage>
        <taxon>Bacteria</taxon>
        <taxon>Bacillati</taxon>
        <taxon>Actinomycetota</taxon>
        <taxon>Actinomycetes</taxon>
        <taxon>Micrococcales</taxon>
        <taxon>Bogoriellaceae</taxon>
        <taxon>Georgenia</taxon>
    </lineage>
</organism>
<keyword evidence="8 10" id="KW-0067">ATP-binding</keyword>
<feature type="domain" description="Thymidylate kinase-like" evidence="12">
    <location>
        <begin position="40"/>
        <end position="224"/>
    </location>
</feature>
<dbReference type="InterPro" id="IPR027417">
    <property type="entry name" value="P-loop_NTPase"/>
</dbReference>
<dbReference type="EMBL" id="BAABBA010000005">
    <property type="protein sequence ID" value="GAA4287072.1"/>
    <property type="molecule type" value="Genomic_DNA"/>
</dbReference>
<keyword evidence="7 10" id="KW-0418">Kinase</keyword>
<dbReference type="SUPFAM" id="SSF52540">
    <property type="entry name" value="P-loop containing nucleoside triphosphate hydrolases"/>
    <property type="match status" value="1"/>
</dbReference>
<dbReference type="NCBIfam" id="TIGR00041">
    <property type="entry name" value="DTMP_kinase"/>
    <property type="match status" value="1"/>
</dbReference>
<comment type="catalytic activity">
    <reaction evidence="9 10">
        <text>dTMP + ATP = dTDP + ADP</text>
        <dbReference type="Rhea" id="RHEA:13517"/>
        <dbReference type="ChEBI" id="CHEBI:30616"/>
        <dbReference type="ChEBI" id="CHEBI:58369"/>
        <dbReference type="ChEBI" id="CHEBI:63528"/>
        <dbReference type="ChEBI" id="CHEBI:456216"/>
        <dbReference type="EC" id="2.7.4.9"/>
    </reaction>
</comment>
<protein>
    <recommendedName>
        <fullName evidence="3 10">Thymidylate kinase</fullName>
        <ecNumber evidence="2 10">2.7.4.9</ecNumber>
    </recommendedName>
    <alternativeName>
        <fullName evidence="10">dTMP kinase</fullName>
    </alternativeName>
</protein>
<dbReference type="PANTHER" id="PTHR10344">
    <property type="entry name" value="THYMIDYLATE KINASE"/>
    <property type="match status" value="1"/>
</dbReference>
<evidence type="ECO:0000256" key="8">
    <source>
        <dbReference type="ARBA" id="ARBA00022840"/>
    </source>
</evidence>
<reference evidence="14" key="1">
    <citation type="journal article" date="2019" name="Int. J. Syst. Evol. Microbiol.">
        <title>The Global Catalogue of Microorganisms (GCM) 10K type strain sequencing project: providing services to taxonomists for standard genome sequencing and annotation.</title>
        <authorList>
            <consortium name="The Broad Institute Genomics Platform"/>
            <consortium name="The Broad Institute Genome Sequencing Center for Infectious Disease"/>
            <person name="Wu L."/>
            <person name="Ma J."/>
        </authorList>
    </citation>
    <scope>NUCLEOTIDE SEQUENCE [LARGE SCALE GENOMIC DNA]</scope>
    <source>
        <strain evidence="14">JCM 17459</strain>
    </source>
</reference>
<evidence type="ECO:0000256" key="9">
    <source>
        <dbReference type="ARBA" id="ARBA00048743"/>
    </source>
</evidence>
<dbReference type="InterPro" id="IPR018095">
    <property type="entry name" value="Thymidylate_kin_CS"/>
</dbReference>
<evidence type="ECO:0000256" key="4">
    <source>
        <dbReference type="ARBA" id="ARBA00022679"/>
    </source>
</evidence>
<evidence type="ECO:0000256" key="11">
    <source>
        <dbReference type="SAM" id="MobiDB-lite"/>
    </source>
</evidence>
<dbReference type="CDD" id="cd01672">
    <property type="entry name" value="TMPK"/>
    <property type="match status" value="1"/>
</dbReference>
<evidence type="ECO:0000313" key="13">
    <source>
        <dbReference type="EMBL" id="GAA4287072.1"/>
    </source>
</evidence>
<evidence type="ECO:0000313" key="14">
    <source>
        <dbReference type="Proteomes" id="UP001499841"/>
    </source>
</evidence>
<dbReference type="InterPro" id="IPR039430">
    <property type="entry name" value="Thymidylate_kin-like_dom"/>
</dbReference>
<keyword evidence="6 10" id="KW-0547">Nucleotide-binding</keyword>
<evidence type="ECO:0000256" key="6">
    <source>
        <dbReference type="ARBA" id="ARBA00022741"/>
    </source>
</evidence>